<evidence type="ECO:0000313" key="2">
    <source>
        <dbReference type="Proteomes" id="UP000054359"/>
    </source>
</evidence>
<dbReference type="AlphaFoldDB" id="A0A087TWC3"/>
<reference evidence="1 2" key="1">
    <citation type="submission" date="2013-11" db="EMBL/GenBank/DDBJ databases">
        <title>Genome sequencing of Stegodyphus mimosarum.</title>
        <authorList>
            <person name="Bechsgaard J."/>
        </authorList>
    </citation>
    <scope>NUCLEOTIDE SEQUENCE [LARGE SCALE GENOMIC DNA]</scope>
</reference>
<organism evidence="1 2">
    <name type="scientific">Stegodyphus mimosarum</name>
    <name type="common">African social velvet spider</name>
    <dbReference type="NCBI Taxonomy" id="407821"/>
    <lineage>
        <taxon>Eukaryota</taxon>
        <taxon>Metazoa</taxon>
        <taxon>Ecdysozoa</taxon>
        <taxon>Arthropoda</taxon>
        <taxon>Chelicerata</taxon>
        <taxon>Arachnida</taxon>
        <taxon>Araneae</taxon>
        <taxon>Araneomorphae</taxon>
        <taxon>Entelegynae</taxon>
        <taxon>Eresoidea</taxon>
        <taxon>Eresidae</taxon>
        <taxon>Stegodyphus</taxon>
    </lineage>
</organism>
<proteinExistence type="predicted"/>
<sequence>MRFRSVGEILKAFSNSVFNHKSREVLSRKYQQQKF</sequence>
<gene>
    <name evidence="1" type="ORF">X975_13024</name>
</gene>
<evidence type="ECO:0000313" key="1">
    <source>
        <dbReference type="EMBL" id="KFM69412.1"/>
    </source>
</evidence>
<protein>
    <submittedName>
        <fullName evidence="1">Uncharacterized protein</fullName>
    </submittedName>
</protein>
<feature type="non-terminal residue" evidence="1">
    <location>
        <position position="35"/>
    </location>
</feature>
<dbReference type="Proteomes" id="UP000054359">
    <property type="component" value="Unassembled WGS sequence"/>
</dbReference>
<name>A0A087TWC3_STEMI</name>
<dbReference type="EMBL" id="KK117060">
    <property type="protein sequence ID" value="KFM69412.1"/>
    <property type="molecule type" value="Genomic_DNA"/>
</dbReference>
<accession>A0A087TWC3</accession>
<keyword evidence="2" id="KW-1185">Reference proteome</keyword>